<dbReference type="AlphaFoldDB" id="A0A225NK01"/>
<name>A0A225NK01_9RHOB</name>
<feature type="signal peptide" evidence="1">
    <location>
        <begin position="1"/>
        <end position="25"/>
    </location>
</feature>
<gene>
    <name evidence="2" type="ORF">ATO3_12570</name>
</gene>
<dbReference type="Proteomes" id="UP000215377">
    <property type="component" value="Unassembled WGS sequence"/>
</dbReference>
<evidence type="ECO:0000313" key="3">
    <source>
        <dbReference type="Proteomes" id="UP000215377"/>
    </source>
</evidence>
<organism evidence="2 3">
    <name type="scientific">Marinibacterium profundimaris</name>
    <dbReference type="NCBI Taxonomy" id="1679460"/>
    <lineage>
        <taxon>Bacteria</taxon>
        <taxon>Pseudomonadati</taxon>
        <taxon>Pseudomonadota</taxon>
        <taxon>Alphaproteobacteria</taxon>
        <taxon>Rhodobacterales</taxon>
        <taxon>Paracoccaceae</taxon>
        <taxon>Marinibacterium</taxon>
    </lineage>
</organism>
<feature type="chain" id="PRO_5013302290" evidence="1">
    <location>
        <begin position="26"/>
        <end position="207"/>
    </location>
</feature>
<evidence type="ECO:0000313" key="2">
    <source>
        <dbReference type="EMBL" id="OWU73491.1"/>
    </source>
</evidence>
<keyword evidence="3" id="KW-1185">Reference proteome</keyword>
<dbReference type="EMBL" id="AQQR01000004">
    <property type="protein sequence ID" value="OWU73491.1"/>
    <property type="molecule type" value="Genomic_DNA"/>
</dbReference>
<protein>
    <submittedName>
        <fullName evidence="2">Uncharacterized protein</fullName>
    </submittedName>
</protein>
<sequence length="207" mass="22319">MHNFLPPFAALLATLTLFTASEAGAQAQCAQVQQFTRDETRELMSLMVAPEADPLEQLFAFEDLMCASNPVVRNMALKAGASSGSADVRSQILFRALTQQQIIRVELGDGRKPDGTSGEFSSRVLELPVSATNDVAGSISFQAPGGAACNQNHHLQLMGSGIRVYNLINLGGRWQLLSGDMAYSHGDAIEGELRFIDTVYPATIKLF</sequence>
<comment type="caution">
    <text evidence="2">The sequence shown here is derived from an EMBL/GenBank/DDBJ whole genome shotgun (WGS) entry which is preliminary data.</text>
</comment>
<keyword evidence="1" id="KW-0732">Signal</keyword>
<evidence type="ECO:0000256" key="1">
    <source>
        <dbReference type="SAM" id="SignalP"/>
    </source>
</evidence>
<accession>A0A225NK01</accession>
<dbReference type="RefSeq" id="WP_088650211.1">
    <property type="nucleotide sequence ID" value="NZ_AQQR01000004.1"/>
</dbReference>
<proteinExistence type="predicted"/>
<reference evidence="2 3" key="1">
    <citation type="submission" date="2013-04" db="EMBL/GenBank/DDBJ databases">
        <title>Oceanicola sp. 22II1-22F33 Genome Sequencing.</title>
        <authorList>
            <person name="Lai Q."/>
            <person name="Li G."/>
            <person name="Shao Z."/>
        </authorList>
    </citation>
    <scope>NUCLEOTIDE SEQUENCE [LARGE SCALE GENOMIC DNA]</scope>
    <source>
        <strain evidence="2 3">22II1-22F33</strain>
    </source>
</reference>